<evidence type="ECO:0000313" key="6">
    <source>
        <dbReference type="EMBL" id="TXG68664.1"/>
    </source>
</evidence>
<sequence>MAEAVVSTILGQLASVIHQHVEEEVRLVVGVDEEVKKLTSNFQAIESVLEDAECKQVKEKAVGDWLDKLKDVSYELEDVLDEWNTAIQKLKIMDAENASKLVTKVCSLMSCFRFCNRRVVKRHDIAVKIKELNKTLDAIALERNRFHLSSIKGMGEVERQITTSVVDITKIHVTTEEHSDDGDDELENSNFSEKSSSRDLVRFFSYSILSCYFTSNDEKMDVSPAKASRAQPPPPLFEAES</sequence>
<feature type="domain" description="Disease resistance N-terminal" evidence="5">
    <location>
        <begin position="5"/>
        <end position="97"/>
    </location>
</feature>
<dbReference type="CDD" id="cd14798">
    <property type="entry name" value="RX-CC_like"/>
    <property type="match status" value="1"/>
</dbReference>
<dbReference type="GO" id="GO:0000166">
    <property type="term" value="F:nucleotide binding"/>
    <property type="evidence" value="ECO:0007669"/>
    <property type="project" value="UniProtKB-KW"/>
</dbReference>
<evidence type="ECO:0000256" key="2">
    <source>
        <dbReference type="ARBA" id="ARBA00022741"/>
    </source>
</evidence>
<dbReference type="OrthoDB" id="1933539at2759"/>
<feature type="compositionally biased region" description="Pro residues" evidence="4">
    <location>
        <begin position="231"/>
        <end position="241"/>
    </location>
</feature>
<evidence type="ECO:0000259" key="5">
    <source>
        <dbReference type="Pfam" id="PF18052"/>
    </source>
</evidence>
<organism evidence="6 7">
    <name type="scientific">Acer yangbiense</name>
    <dbReference type="NCBI Taxonomy" id="1000413"/>
    <lineage>
        <taxon>Eukaryota</taxon>
        <taxon>Viridiplantae</taxon>
        <taxon>Streptophyta</taxon>
        <taxon>Embryophyta</taxon>
        <taxon>Tracheophyta</taxon>
        <taxon>Spermatophyta</taxon>
        <taxon>Magnoliopsida</taxon>
        <taxon>eudicotyledons</taxon>
        <taxon>Gunneridae</taxon>
        <taxon>Pentapetalae</taxon>
        <taxon>rosids</taxon>
        <taxon>malvids</taxon>
        <taxon>Sapindales</taxon>
        <taxon>Sapindaceae</taxon>
        <taxon>Hippocastanoideae</taxon>
        <taxon>Acereae</taxon>
        <taxon>Acer</taxon>
    </lineage>
</organism>
<reference evidence="7" key="1">
    <citation type="journal article" date="2019" name="Gigascience">
        <title>De novo genome assembly of the endangered Acer yangbiense, a plant species with extremely small populations endemic to Yunnan Province, China.</title>
        <authorList>
            <person name="Yang J."/>
            <person name="Wariss H.M."/>
            <person name="Tao L."/>
            <person name="Zhang R."/>
            <person name="Yun Q."/>
            <person name="Hollingsworth P."/>
            <person name="Dao Z."/>
            <person name="Luo G."/>
            <person name="Guo H."/>
            <person name="Ma Y."/>
            <person name="Sun W."/>
        </authorList>
    </citation>
    <scope>NUCLEOTIDE SEQUENCE [LARGE SCALE GENOMIC DNA]</scope>
    <source>
        <strain evidence="7">cv. Malutang</strain>
    </source>
</reference>
<keyword evidence="1" id="KW-0677">Repeat</keyword>
<dbReference type="AlphaFoldDB" id="A0A5C7II57"/>
<name>A0A5C7II57_9ROSI</name>
<feature type="region of interest" description="Disordered" evidence="4">
    <location>
        <begin position="221"/>
        <end position="241"/>
    </location>
</feature>
<evidence type="ECO:0000313" key="7">
    <source>
        <dbReference type="Proteomes" id="UP000323000"/>
    </source>
</evidence>
<dbReference type="GO" id="GO:0006952">
    <property type="term" value="P:defense response"/>
    <property type="evidence" value="ECO:0007669"/>
    <property type="project" value="UniProtKB-KW"/>
</dbReference>
<dbReference type="PANTHER" id="PTHR19338:SF37">
    <property type="entry name" value="DISEASE RESISTANCE PROTEIN RGA4"/>
    <property type="match status" value="1"/>
</dbReference>
<dbReference type="PANTHER" id="PTHR19338">
    <property type="entry name" value="TRANSLOCASE OF INNER MITOCHONDRIAL MEMBRANE 13 HOMOLOG"/>
    <property type="match status" value="1"/>
</dbReference>
<dbReference type="Gene3D" id="1.20.5.4130">
    <property type="match status" value="1"/>
</dbReference>
<proteinExistence type="predicted"/>
<gene>
    <name evidence="6" type="ORF">EZV62_003599</name>
</gene>
<keyword evidence="7" id="KW-1185">Reference proteome</keyword>
<accession>A0A5C7II57</accession>
<protein>
    <recommendedName>
        <fullName evidence="5">Disease resistance N-terminal domain-containing protein</fullName>
    </recommendedName>
</protein>
<evidence type="ECO:0000256" key="1">
    <source>
        <dbReference type="ARBA" id="ARBA00022737"/>
    </source>
</evidence>
<keyword evidence="2" id="KW-0547">Nucleotide-binding</keyword>
<dbReference type="InterPro" id="IPR041118">
    <property type="entry name" value="Rx_N"/>
</dbReference>
<evidence type="ECO:0000256" key="3">
    <source>
        <dbReference type="ARBA" id="ARBA00022821"/>
    </source>
</evidence>
<dbReference type="InterPro" id="IPR038005">
    <property type="entry name" value="RX-like_CC"/>
</dbReference>
<dbReference type="EMBL" id="VAHF01000002">
    <property type="protein sequence ID" value="TXG68664.1"/>
    <property type="molecule type" value="Genomic_DNA"/>
</dbReference>
<comment type="caution">
    <text evidence="6">The sequence shown here is derived from an EMBL/GenBank/DDBJ whole genome shotgun (WGS) entry which is preliminary data.</text>
</comment>
<evidence type="ECO:0000256" key="4">
    <source>
        <dbReference type="SAM" id="MobiDB-lite"/>
    </source>
</evidence>
<keyword evidence="3" id="KW-0611">Plant defense</keyword>
<dbReference type="Proteomes" id="UP000323000">
    <property type="component" value="Chromosome 2"/>
</dbReference>
<dbReference type="Pfam" id="PF18052">
    <property type="entry name" value="Rx_N"/>
    <property type="match status" value="1"/>
</dbReference>